<keyword evidence="1" id="KW-0812">Transmembrane</keyword>
<dbReference type="Proteomes" id="UP000629468">
    <property type="component" value="Unassembled WGS sequence"/>
</dbReference>
<feature type="transmembrane region" description="Helical" evidence="1">
    <location>
        <begin position="21"/>
        <end position="44"/>
    </location>
</feature>
<keyword evidence="1" id="KW-1133">Transmembrane helix</keyword>
<proteinExistence type="predicted"/>
<dbReference type="EMBL" id="JABXXO010000015">
    <property type="protein sequence ID" value="KAF7760140.1"/>
    <property type="molecule type" value="Genomic_DNA"/>
</dbReference>
<sequence>MSFPTAAIMKAIYDIVLSHPLIILFLGVFTISTIISVLLIAVVVNDPNHLASSPTDEEGGAAPWWNADVPRYSSIPMSADSRSAPASATNSPLEISREESELLLAVHREYMKDDLKRLSTFKWEVRGE</sequence>
<organism evidence="2 3">
    <name type="scientific">Agaricus bisporus var. burnettii</name>
    <dbReference type="NCBI Taxonomy" id="192524"/>
    <lineage>
        <taxon>Eukaryota</taxon>
        <taxon>Fungi</taxon>
        <taxon>Dikarya</taxon>
        <taxon>Basidiomycota</taxon>
        <taxon>Agaricomycotina</taxon>
        <taxon>Agaricomycetes</taxon>
        <taxon>Agaricomycetidae</taxon>
        <taxon>Agaricales</taxon>
        <taxon>Agaricineae</taxon>
        <taxon>Agaricaceae</taxon>
        <taxon>Agaricus</taxon>
    </lineage>
</organism>
<name>A0A8H7C1A4_AGABI</name>
<evidence type="ECO:0000256" key="1">
    <source>
        <dbReference type="SAM" id="Phobius"/>
    </source>
</evidence>
<gene>
    <name evidence="2" type="ORF">Agabi119p4_10816</name>
</gene>
<comment type="caution">
    <text evidence="2">The sequence shown here is derived from an EMBL/GenBank/DDBJ whole genome shotgun (WGS) entry which is preliminary data.</text>
</comment>
<accession>A0A8H7C1A4</accession>
<dbReference type="AlphaFoldDB" id="A0A8H7C1A4"/>
<reference evidence="2 3" key="1">
    <citation type="journal article" name="Sci. Rep.">
        <title>Telomere-to-telomere assembled and centromere annotated genomes of the two main subspecies of the button mushroom Agaricus bisporus reveal especially polymorphic chromosome ends.</title>
        <authorList>
            <person name="Sonnenberg A.S.M."/>
            <person name="Sedaghat-Telgerd N."/>
            <person name="Lavrijssen B."/>
            <person name="Ohm R.A."/>
            <person name="Hendrickx P.M."/>
            <person name="Scholtmeijer K."/>
            <person name="Baars J.J.P."/>
            <person name="van Peer A."/>
        </authorList>
    </citation>
    <scope>NUCLEOTIDE SEQUENCE [LARGE SCALE GENOMIC DNA]</scope>
    <source>
        <strain evidence="2 3">H119_p4</strain>
    </source>
</reference>
<keyword evidence="1" id="KW-0472">Membrane</keyword>
<evidence type="ECO:0000313" key="3">
    <source>
        <dbReference type="Proteomes" id="UP000629468"/>
    </source>
</evidence>
<evidence type="ECO:0000313" key="2">
    <source>
        <dbReference type="EMBL" id="KAF7760140.1"/>
    </source>
</evidence>
<protein>
    <submittedName>
        <fullName evidence="2">Uncharacterized protein</fullName>
    </submittedName>
</protein>